<organism evidence="2 3">
    <name type="scientific">Candidatus Nitrospira inopinata</name>
    <dbReference type="NCBI Taxonomy" id="1715989"/>
    <lineage>
        <taxon>Bacteria</taxon>
        <taxon>Pseudomonadati</taxon>
        <taxon>Nitrospirota</taxon>
        <taxon>Nitrospiria</taxon>
        <taxon>Nitrospirales</taxon>
        <taxon>Nitrospiraceae</taxon>
        <taxon>Nitrospira</taxon>
    </lineage>
</organism>
<feature type="region of interest" description="Disordered" evidence="1">
    <location>
        <begin position="1"/>
        <end position="41"/>
    </location>
</feature>
<dbReference type="KEGG" id="nio:NITINOP_2464"/>
<keyword evidence="3" id="KW-1185">Reference proteome</keyword>
<evidence type="ECO:0000313" key="2">
    <source>
        <dbReference type="EMBL" id="CUQ67436.1"/>
    </source>
</evidence>
<dbReference type="AlphaFoldDB" id="A0A0S4KSK0"/>
<gene>
    <name evidence="2" type="ORF">NITINOP_2464</name>
</gene>
<proteinExistence type="predicted"/>
<name>A0A0S4KSK0_9BACT</name>
<feature type="compositionally biased region" description="Polar residues" evidence="1">
    <location>
        <begin position="1"/>
        <end position="17"/>
    </location>
</feature>
<protein>
    <submittedName>
        <fullName evidence="2">Uncharacterized protein</fullName>
    </submittedName>
</protein>
<evidence type="ECO:0000313" key="3">
    <source>
        <dbReference type="Proteomes" id="UP000066284"/>
    </source>
</evidence>
<sequence length="66" mass="7599">MTSCHPQSGGTLPQSLSIFKRLREHDSMPRSSKNGAVRWDEPRFVNVRQDGTKRIFGAPDRSHYDR</sequence>
<evidence type="ECO:0000256" key="1">
    <source>
        <dbReference type="SAM" id="MobiDB-lite"/>
    </source>
</evidence>
<dbReference type="STRING" id="1715989.NITINOP_2464"/>
<dbReference type="Proteomes" id="UP000066284">
    <property type="component" value="Chromosome 1"/>
</dbReference>
<accession>A0A0S4KSK0</accession>
<reference evidence="3" key="1">
    <citation type="submission" date="2015-09" db="EMBL/GenBank/DDBJ databases">
        <authorList>
            <person name="Daims H."/>
        </authorList>
    </citation>
    <scope>NUCLEOTIDE SEQUENCE [LARGE SCALE GENOMIC DNA]</scope>
</reference>
<dbReference type="EMBL" id="LN885086">
    <property type="protein sequence ID" value="CUQ67436.1"/>
    <property type="molecule type" value="Genomic_DNA"/>
</dbReference>